<dbReference type="AlphaFoldDB" id="A0A369K3A6"/>
<keyword evidence="2" id="KW-1185">Reference proteome</keyword>
<reference evidence="1" key="1">
    <citation type="submission" date="2018-04" db="EMBL/GenBank/DDBJ databases">
        <title>Whole genome sequencing of Hypsizygus marmoreus.</title>
        <authorList>
            <person name="Choi I.-G."/>
            <person name="Min B."/>
            <person name="Kim J.-G."/>
            <person name="Kim S."/>
            <person name="Oh Y.-L."/>
            <person name="Kong W.-S."/>
            <person name="Park H."/>
            <person name="Jeong J."/>
            <person name="Song E.-S."/>
        </authorList>
    </citation>
    <scope>NUCLEOTIDE SEQUENCE [LARGE SCALE GENOMIC DNA]</scope>
    <source>
        <strain evidence="1">51987-8</strain>
    </source>
</reference>
<name>A0A369K3A6_HYPMA</name>
<protein>
    <submittedName>
        <fullName evidence="1">Uncharacterized protein</fullName>
    </submittedName>
</protein>
<proteinExistence type="predicted"/>
<evidence type="ECO:0000313" key="1">
    <source>
        <dbReference type="EMBL" id="RDB27247.1"/>
    </source>
</evidence>
<dbReference type="EMBL" id="LUEZ02000017">
    <property type="protein sequence ID" value="RDB27247.1"/>
    <property type="molecule type" value="Genomic_DNA"/>
</dbReference>
<accession>A0A369K3A6</accession>
<organism evidence="1 2">
    <name type="scientific">Hypsizygus marmoreus</name>
    <name type="common">White beech mushroom</name>
    <name type="synonym">Agaricus marmoreus</name>
    <dbReference type="NCBI Taxonomy" id="39966"/>
    <lineage>
        <taxon>Eukaryota</taxon>
        <taxon>Fungi</taxon>
        <taxon>Dikarya</taxon>
        <taxon>Basidiomycota</taxon>
        <taxon>Agaricomycotina</taxon>
        <taxon>Agaricomycetes</taxon>
        <taxon>Agaricomycetidae</taxon>
        <taxon>Agaricales</taxon>
        <taxon>Tricholomatineae</taxon>
        <taxon>Lyophyllaceae</taxon>
        <taxon>Hypsizygus</taxon>
    </lineage>
</organism>
<dbReference type="InParanoid" id="A0A369K3A6"/>
<gene>
    <name evidence="1" type="ORF">Hypma_004536</name>
</gene>
<dbReference type="Proteomes" id="UP000076154">
    <property type="component" value="Unassembled WGS sequence"/>
</dbReference>
<sequence length="330" mass="36124">MQSVISGGMEEATISTCSRRSGLRSTKRFLVSSPRCIPLDIHSHKSGRISNGLGPTSQETKEAFCGVFEFQTISSIVICNVKNLPMSLLTVNVLKSPQTLTAVSLTLADVDFTNANAPPYAAILSPLRPIRSLEVMLPEGNGRFAYLVMGDESAVMDISSIVKAAAGSVSRLIWLEERQTPVVSSMYALSDPTEIGFGAFHPDEFSFGFMLRSVDQPTLQERCGEWLKVLRNILGLLSMTNMKTINVWIKCEVPKASTTINILDSIHTAHGWAAIDQLLIKVKFSRFHICLKNVGNDTGDNALGIDQVEVNFRQNLPLSAESGYLSIRVD</sequence>
<comment type="caution">
    <text evidence="1">The sequence shown here is derived from an EMBL/GenBank/DDBJ whole genome shotgun (WGS) entry which is preliminary data.</text>
</comment>
<evidence type="ECO:0000313" key="2">
    <source>
        <dbReference type="Proteomes" id="UP000076154"/>
    </source>
</evidence>